<keyword evidence="4" id="KW-1185">Reference proteome</keyword>
<feature type="compositionally biased region" description="Acidic residues" evidence="1">
    <location>
        <begin position="237"/>
        <end position="252"/>
    </location>
</feature>
<feature type="domain" description="PiggyBac transposable element-derived protein" evidence="2">
    <location>
        <begin position="260"/>
        <end position="328"/>
    </location>
</feature>
<dbReference type="Proteomes" id="UP000285301">
    <property type="component" value="Unassembled WGS sequence"/>
</dbReference>
<evidence type="ECO:0000256" key="1">
    <source>
        <dbReference type="SAM" id="MobiDB-lite"/>
    </source>
</evidence>
<feature type="non-terminal residue" evidence="3">
    <location>
        <position position="1"/>
    </location>
</feature>
<name>A0A3S4Q3R6_9ACAR</name>
<evidence type="ECO:0000313" key="3">
    <source>
        <dbReference type="EMBL" id="RWR98443.1"/>
    </source>
</evidence>
<dbReference type="InterPro" id="IPR029526">
    <property type="entry name" value="PGBD"/>
</dbReference>
<gene>
    <name evidence="3" type="ORF">B4U79_06358</name>
</gene>
<protein>
    <submittedName>
        <fullName evidence="3">PiggyBac transposable element-derived protein 4-like protein</fullName>
    </submittedName>
</protein>
<proteinExistence type="predicted"/>
<sequence>STRSTRRIITVPHPNNREERIQTVDRILHVREIYERFALNCRKAYYPNKCLTIDEQLVGFRGKCPFKVYMANKPDKHGIKIFLLVDSENFYVYSLSIYTGKVSNITEHNQAMHVIEDLIASLRTGHRITHDNFFTSIPEALMLAERGHTMLGTIRKNKRDIPLELISTKNREVFSSLFAYCDNMTLVSYMAKKNLPVFLLTTENISSSVQFNRRTLLLDGRYVPTRHFQQRNPEPSGEGETEAGAAMEEDDEVPSNFRNMRRIKDSNGPIAGKEHKHKPFIILEYNRTKGGVDTVDQLVKKYSPFLKTRRWPFRIMQDLLALAEINAYKLYSLKHNLNRKQEKRWDFLVNLSIDLI</sequence>
<reference evidence="3 4" key="1">
    <citation type="journal article" date="2018" name="Gigascience">
        <title>Genomes of trombidid mites reveal novel predicted allergens and laterally-transferred genes associated with secondary metabolism.</title>
        <authorList>
            <person name="Dong X."/>
            <person name="Chaisiri K."/>
            <person name="Xia D."/>
            <person name="Armstrong S.D."/>
            <person name="Fang Y."/>
            <person name="Donnelly M.J."/>
            <person name="Kadowaki T."/>
            <person name="McGarry J.W."/>
            <person name="Darby A.C."/>
            <person name="Makepeace B.L."/>
        </authorList>
    </citation>
    <scope>NUCLEOTIDE SEQUENCE [LARGE SCALE GENOMIC DNA]</scope>
    <source>
        <strain evidence="3">UoL-WK</strain>
    </source>
</reference>
<dbReference type="EMBL" id="NCKU01021974">
    <property type="protein sequence ID" value="RWR98443.1"/>
    <property type="molecule type" value="Genomic_DNA"/>
</dbReference>
<organism evidence="3 4">
    <name type="scientific">Dinothrombium tinctorium</name>
    <dbReference type="NCBI Taxonomy" id="1965070"/>
    <lineage>
        <taxon>Eukaryota</taxon>
        <taxon>Metazoa</taxon>
        <taxon>Ecdysozoa</taxon>
        <taxon>Arthropoda</taxon>
        <taxon>Chelicerata</taxon>
        <taxon>Arachnida</taxon>
        <taxon>Acari</taxon>
        <taxon>Acariformes</taxon>
        <taxon>Trombidiformes</taxon>
        <taxon>Prostigmata</taxon>
        <taxon>Anystina</taxon>
        <taxon>Parasitengona</taxon>
        <taxon>Trombidioidea</taxon>
        <taxon>Trombidiidae</taxon>
        <taxon>Dinothrombium</taxon>
    </lineage>
</organism>
<feature type="non-terminal residue" evidence="3">
    <location>
        <position position="356"/>
    </location>
</feature>
<feature type="domain" description="PiggyBac transposable element-derived protein" evidence="2">
    <location>
        <begin position="20"/>
        <end position="202"/>
    </location>
</feature>
<accession>A0A3S4Q3R6</accession>
<dbReference type="PANTHER" id="PTHR46599">
    <property type="entry name" value="PIGGYBAC TRANSPOSABLE ELEMENT-DERIVED PROTEIN 4"/>
    <property type="match status" value="1"/>
</dbReference>
<dbReference type="Pfam" id="PF13843">
    <property type="entry name" value="DDE_Tnp_1_7"/>
    <property type="match status" value="2"/>
</dbReference>
<evidence type="ECO:0000313" key="4">
    <source>
        <dbReference type="Proteomes" id="UP000285301"/>
    </source>
</evidence>
<dbReference type="STRING" id="1965070.A0A3S4Q3R6"/>
<comment type="caution">
    <text evidence="3">The sequence shown here is derived from an EMBL/GenBank/DDBJ whole genome shotgun (WGS) entry which is preliminary data.</text>
</comment>
<dbReference type="OrthoDB" id="8123139at2759"/>
<dbReference type="PANTHER" id="PTHR46599:SF6">
    <property type="entry name" value="DUAL SPECIFICITY PHOSPHATASE 26"/>
    <property type="match status" value="1"/>
</dbReference>
<dbReference type="AlphaFoldDB" id="A0A3S4Q3R6"/>
<evidence type="ECO:0000259" key="2">
    <source>
        <dbReference type="Pfam" id="PF13843"/>
    </source>
</evidence>
<feature type="region of interest" description="Disordered" evidence="1">
    <location>
        <begin position="227"/>
        <end position="252"/>
    </location>
</feature>